<dbReference type="CDD" id="cd06503">
    <property type="entry name" value="ATP-synt_Fo_b"/>
    <property type="match status" value="1"/>
</dbReference>
<dbReference type="PANTHER" id="PTHR14942">
    <property type="entry name" value="U11/U12 SMALL NUCLEAR RIBONUCLEOPROTEIN 25 KDA PROTEIN"/>
    <property type="match status" value="1"/>
</dbReference>
<keyword evidence="14" id="KW-1185">Reference proteome</keyword>
<dbReference type="SUPFAM" id="SSF54236">
    <property type="entry name" value="Ubiquitin-like"/>
    <property type="match status" value="1"/>
</dbReference>
<dbReference type="GO" id="GO:0045259">
    <property type="term" value="C:proton-transporting ATP synthase complex"/>
    <property type="evidence" value="ECO:0007669"/>
    <property type="project" value="UniProtKB-KW"/>
</dbReference>
<evidence type="ECO:0000256" key="9">
    <source>
        <dbReference type="ARBA" id="ARBA00025198"/>
    </source>
</evidence>
<evidence type="ECO:0000256" key="3">
    <source>
        <dbReference type="ARBA" id="ARBA00022547"/>
    </source>
</evidence>
<dbReference type="PANTHER" id="PTHR14942:SF9">
    <property type="entry name" value="OS02G0188500 PROTEIN"/>
    <property type="match status" value="1"/>
</dbReference>
<keyword evidence="8" id="KW-0472">Membrane</keyword>
<dbReference type="InterPro" id="IPR034679">
    <property type="entry name" value="ATP_synth_b"/>
</dbReference>
<feature type="region of interest" description="Disordered" evidence="11">
    <location>
        <begin position="263"/>
        <end position="295"/>
    </location>
</feature>
<organism evidence="13 14">
    <name type="scientific">Actinidia rufa</name>
    <dbReference type="NCBI Taxonomy" id="165716"/>
    <lineage>
        <taxon>Eukaryota</taxon>
        <taxon>Viridiplantae</taxon>
        <taxon>Streptophyta</taxon>
        <taxon>Embryophyta</taxon>
        <taxon>Tracheophyta</taxon>
        <taxon>Spermatophyta</taxon>
        <taxon>Magnoliopsida</taxon>
        <taxon>eudicotyledons</taxon>
        <taxon>Gunneridae</taxon>
        <taxon>Pentapetalae</taxon>
        <taxon>asterids</taxon>
        <taxon>Ericales</taxon>
        <taxon>Actinidiaceae</taxon>
        <taxon>Actinidia</taxon>
    </lineage>
</organism>
<keyword evidence="7" id="KW-0406">Ion transport</keyword>
<dbReference type="Pfam" id="PF18036">
    <property type="entry name" value="Ubiquitin_4"/>
    <property type="match status" value="1"/>
</dbReference>
<dbReference type="HAMAP" id="MF_01399">
    <property type="entry name" value="ATP_synth_bprime"/>
    <property type="match status" value="1"/>
</dbReference>
<protein>
    <submittedName>
        <fullName evidence="13">ATPase, F0 complex, subunit B/B', bacterial/chloroplast</fullName>
    </submittedName>
</protein>
<dbReference type="GO" id="GO:0015986">
    <property type="term" value="P:proton motive force-driven ATP synthesis"/>
    <property type="evidence" value="ECO:0007669"/>
    <property type="project" value="InterPro"/>
</dbReference>
<proteinExistence type="inferred from homology"/>
<dbReference type="InterPro" id="IPR029071">
    <property type="entry name" value="Ubiquitin-like_domsf"/>
</dbReference>
<dbReference type="AlphaFoldDB" id="A0A7J0DWP2"/>
<keyword evidence="2" id="KW-0813">Transport</keyword>
<comment type="function">
    <text evidence="9">F(1)F(0) ATP synthase produces ATP from ADP in the presence of a proton or sodium gradient. F-type ATPases consist of two structural domains, F(1) containing the extramembraneous catalytic core and F(0) containing the membrane proton channel, linked together by a central stalk and a peripheral stalk. During catalysis, ATP synthesis in the catalytic domain of F(1) is coupled via a rotary mechanism of the central stalk subunits to proton translocation.</text>
</comment>
<evidence type="ECO:0000256" key="7">
    <source>
        <dbReference type="ARBA" id="ARBA00023065"/>
    </source>
</evidence>
<feature type="domain" description="SNRNP25 ubiquitin-like" evidence="12">
    <location>
        <begin position="62"/>
        <end position="148"/>
    </location>
</feature>
<evidence type="ECO:0000256" key="1">
    <source>
        <dbReference type="ARBA" id="ARBA00004167"/>
    </source>
</evidence>
<dbReference type="InterPro" id="IPR040610">
    <property type="entry name" value="SNRNP25_ubiquitin"/>
</dbReference>
<evidence type="ECO:0000313" key="13">
    <source>
        <dbReference type="EMBL" id="GFS42663.1"/>
    </source>
</evidence>
<reference evidence="14" key="1">
    <citation type="submission" date="2019-07" db="EMBL/GenBank/DDBJ databases">
        <title>De Novo Assembly of kiwifruit Actinidia rufa.</title>
        <authorList>
            <person name="Sugita-Konishi S."/>
            <person name="Sato K."/>
            <person name="Mori E."/>
            <person name="Abe Y."/>
            <person name="Kisaki G."/>
            <person name="Hamano K."/>
            <person name="Suezawa K."/>
            <person name="Otani M."/>
            <person name="Fukuda T."/>
            <person name="Manabe T."/>
            <person name="Gomi K."/>
            <person name="Tabuchi M."/>
            <person name="Akimitsu K."/>
            <person name="Kataoka I."/>
        </authorList>
    </citation>
    <scope>NUCLEOTIDE SEQUENCE [LARGE SCALE GENOMIC DNA]</scope>
    <source>
        <strain evidence="14">cv. Fuchu</strain>
    </source>
</reference>
<feature type="compositionally biased region" description="Basic and acidic residues" evidence="11">
    <location>
        <begin position="265"/>
        <end position="279"/>
    </location>
</feature>
<dbReference type="Proteomes" id="UP000585474">
    <property type="component" value="Unassembled WGS sequence"/>
</dbReference>
<dbReference type="CDD" id="cd17058">
    <property type="entry name" value="Ubl_SNRNP25"/>
    <property type="match status" value="1"/>
</dbReference>
<evidence type="ECO:0000259" key="12">
    <source>
        <dbReference type="Pfam" id="PF18036"/>
    </source>
</evidence>
<keyword evidence="5" id="KW-0375">Hydrogen ion transport</keyword>
<dbReference type="GO" id="GO:0015078">
    <property type="term" value="F:proton transmembrane transporter activity"/>
    <property type="evidence" value="ECO:0007669"/>
    <property type="project" value="InterPro"/>
</dbReference>
<dbReference type="HAMAP" id="MF_01398">
    <property type="entry name" value="ATP_synth_b_bprime"/>
    <property type="match status" value="1"/>
</dbReference>
<dbReference type="OrthoDB" id="72819at2759"/>
<keyword evidence="3" id="KW-0138">CF(0)</keyword>
<name>A0A7J0DWP2_9ERIC</name>
<evidence type="ECO:0000313" key="14">
    <source>
        <dbReference type="Proteomes" id="UP000585474"/>
    </source>
</evidence>
<feature type="region of interest" description="Disordered" evidence="11">
    <location>
        <begin position="168"/>
        <end position="187"/>
    </location>
</feature>
<evidence type="ECO:0000256" key="2">
    <source>
        <dbReference type="ARBA" id="ARBA00022448"/>
    </source>
</evidence>
<evidence type="ECO:0000256" key="11">
    <source>
        <dbReference type="SAM" id="MobiDB-lite"/>
    </source>
</evidence>
<feature type="coiled-coil region" evidence="10">
    <location>
        <begin position="391"/>
        <end position="470"/>
    </location>
</feature>
<dbReference type="Pfam" id="PF00430">
    <property type="entry name" value="ATP-synt_B"/>
    <property type="match status" value="1"/>
</dbReference>
<dbReference type="InterPro" id="IPR039690">
    <property type="entry name" value="SNRNP25"/>
</dbReference>
<evidence type="ECO:0000256" key="6">
    <source>
        <dbReference type="ARBA" id="ARBA00022989"/>
    </source>
</evidence>
<sequence>MRTIAYDDGFLPTVSFEAQNQRRRSQHRRASSCCGVPISPHLRIDGILRKSFSYAKLPLHSLKLSVRKLDGSSFDVEIVRTATVGELKLAVEGVFSHIPKKGPGKISWSHVWGHFCLCYDGWNLVVDSDPISNYGIIDGDQLHFVRHVSINDNLTRRQSKDRLFALEQPRMSELEQNGQKDGNSDDLESLRHQHCEDRNEDIMSHYESKWAQLLGRWFTYRRLGSSPGRKSKSNSFSSRLADGFLGSFRSIVRLCSSNKLNAQRDPLDESHSHGQHDHGLLLQNPNPNSLLLRPKTQTPPIPKIPQIPKFPKPQLTSLSTSTSLKSFAAVAVAALAAAPPSLAEEFEKAALFDFNLTLPIIMAEFLFLMVALDKVWFSPLGKFMDDRDAQIREMLSGVKDTSSEVKELEEKATAVMRAARAEIAAALNVMKKETMEEVERRLAEGQRKVEAELKEALGNLERQKDETIKALDSQIAALSEEIVKKVLPL</sequence>
<keyword evidence="4" id="KW-0812">Transmembrane</keyword>
<keyword evidence="6" id="KW-1133">Transmembrane helix</keyword>
<dbReference type="Gene3D" id="3.10.20.90">
    <property type="entry name" value="Phosphatidylinositol 3-kinase Catalytic Subunit, Chain A, domain 1"/>
    <property type="match status" value="1"/>
</dbReference>
<comment type="subcellular location">
    <subcellularLocation>
        <location evidence="1">Membrane</location>
        <topology evidence="1">Single-pass membrane protein</topology>
    </subcellularLocation>
</comment>
<evidence type="ECO:0000256" key="8">
    <source>
        <dbReference type="ARBA" id="ARBA00023136"/>
    </source>
</evidence>
<feature type="compositionally biased region" description="Low complexity" evidence="11">
    <location>
        <begin position="280"/>
        <end position="295"/>
    </location>
</feature>
<accession>A0A7J0DWP2</accession>
<dbReference type="GO" id="GO:0000398">
    <property type="term" value="P:mRNA splicing, via spliceosome"/>
    <property type="evidence" value="ECO:0007669"/>
    <property type="project" value="InterPro"/>
</dbReference>
<comment type="caution">
    <text evidence="13">The sequence shown here is derived from an EMBL/GenBank/DDBJ whole genome shotgun (WGS) entry which is preliminary data.</text>
</comment>
<gene>
    <name evidence="13" type="ORF">Acr_00g0081020</name>
</gene>
<evidence type="ECO:0000256" key="5">
    <source>
        <dbReference type="ARBA" id="ARBA00022781"/>
    </source>
</evidence>
<evidence type="ECO:0000256" key="10">
    <source>
        <dbReference type="SAM" id="Coils"/>
    </source>
</evidence>
<keyword evidence="10" id="KW-0175">Coiled coil</keyword>
<dbReference type="InterPro" id="IPR002146">
    <property type="entry name" value="ATP_synth_b/b'su_bac/chlpt"/>
</dbReference>
<dbReference type="EMBL" id="BJWL01000402">
    <property type="protein sequence ID" value="GFS42663.1"/>
    <property type="molecule type" value="Genomic_DNA"/>
</dbReference>
<evidence type="ECO:0000256" key="4">
    <source>
        <dbReference type="ARBA" id="ARBA00022692"/>
    </source>
</evidence>